<protein>
    <recommendedName>
        <fullName evidence="2">C2H2-type domain-containing protein</fullName>
    </recommendedName>
</protein>
<dbReference type="InterPro" id="IPR011990">
    <property type="entry name" value="TPR-like_helical_dom_sf"/>
</dbReference>
<dbReference type="GO" id="GO:0035194">
    <property type="term" value="P:regulatory ncRNA-mediated post-transcriptional gene silencing"/>
    <property type="evidence" value="ECO:0007669"/>
    <property type="project" value="TreeGrafter"/>
</dbReference>
<dbReference type="InterPro" id="IPR047187">
    <property type="entry name" value="SF1_C_Upf1"/>
</dbReference>
<evidence type="ECO:0000256" key="1">
    <source>
        <dbReference type="SAM" id="MobiDB-lite"/>
    </source>
</evidence>
<dbReference type="PANTHER" id="PTHR10887:SF365">
    <property type="entry name" value="HELICASE WITH ZINC FINGER DOMAIN-RELATED"/>
    <property type="match status" value="1"/>
</dbReference>
<dbReference type="FunFam" id="3.40.50.300:FF:000453">
    <property type="entry name" value="Probable helicase with zinc finger domain"/>
    <property type="match status" value="1"/>
</dbReference>
<dbReference type="Pfam" id="PF13086">
    <property type="entry name" value="AAA_11"/>
    <property type="match status" value="2"/>
</dbReference>
<feature type="compositionally biased region" description="Low complexity" evidence="1">
    <location>
        <begin position="217"/>
        <end position="230"/>
    </location>
</feature>
<dbReference type="InterPro" id="IPR009818">
    <property type="entry name" value="PAM2_motif"/>
</dbReference>
<name>B4NM17_DROWI</name>
<feature type="compositionally biased region" description="Low complexity" evidence="1">
    <location>
        <begin position="36"/>
        <end position="48"/>
    </location>
</feature>
<dbReference type="FunFam" id="3.40.50.300:FF:000419">
    <property type="entry name" value="Probable helicase with zinc finger domain"/>
    <property type="match status" value="1"/>
</dbReference>
<dbReference type="OrthoDB" id="5988104at2759"/>
<dbReference type="PROSITE" id="PS00028">
    <property type="entry name" value="ZINC_FINGER_C2H2_1"/>
    <property type="match status" value="1"/>
</dbReference>
<evidence type="ECO:0000313" key="3">
    <source>
        <dbReference type="EMBL" id="EDW85385.2"/>
    </source>
</evidence>
<dbReference type="Pfam" id="PF07145">
    <property type="entry name" value="PAM2"/>
    <property type="match status" value="1"/>
</dbReference>
<gene>
    <name evidence="3" type="primary">Dwil\GK10580</name>
    <name evidence="3" type="ORF">Dwil_GK10580</name>
</gene>
<organism evidence="3 4">
    <name type="scientific">Drosophila willistoni</name>
    <name type="common">Fruit fly</name>
    <dbReference type="NCBI Taxonomy" id="7260"/>
    <lineage>
        <taxon>Eukaryota</taxon>
        <taxon>Metazoa</taxon>
        <taxon>Ecdysozoa</taxon>
        <taxon>Arthropoda</taxon>
        <taxon>Hexapoda</taxon>
        <taxon>Insecta</taxon>
        <taxon>Pterygota</taxon>
        <taxon>Neoptera</taxon>
        <taxon>Endopterygota</taxon>
        <taxon>Diptera</taxon>
        <taxon>Brachycera</taxon>
        <taxon>Muscomorpha</taxon>
        <taxon>Ephydroidea</taxon>
        <taxon>Drosophilidae</taxon>
        <taxon>Drosophila</taxon>
        <taxon>Sophophora</taxon>
    </lineage>
</organism>
<dbReference type="SUPFAM" id="SSF52540">
    <property type="entry name" value="P-loop containing nucleoside triphosphate hydrolases"/>
    <property type="match status" value="1"/>
</dbReference>
<feature type="compositionally biased region" description="Low complexity" evidence="1">
    <location>
        <begin position="1437"/>
        <end position="1448"/>
    </location>
</feature>
<feature type="compositionally biased region" description="Low complexity" evidence="1">
    <location>
        <begin position="2015"/>
        <end position="2042"/>
    </location>
</feature>
<dbReference type="Gene3D" id="1.25.40.10">
    <property type="entry name" value="Tetratricopeptide repeat domain"/>
    <property type="match status" value="1"/>
</dbReference>
<dbReference type="InterPro" id="IPR027417">
    <property type="entry name" value="P-loop_NTPase"/>
</dbReference>
<dbReference type="GO" id="GO:0005829">
    <property type="term" value="C:cytosol"/>
    <property type="evidence" value="ECO:0007669"/>
    <property type="project" value="TreeGrafter"/>
</dbReference>
<feature type="region of interest" description="Disordered" evidence="1">
    <location>
        <begin position="1304"/>
        <end position="1334"/>
    </location>
</feature>
<evidence type="ECO:0000259" key="2">
    <source>
        <dbReference type="PROSITE" id="PS00028"/>
    </source>
</evidence>
<dbReference type="STRING" id="7260.B4NM17"/>
<keyword evidence="4" id="KW-1185">Reference proteome</keyword>
<feature type="region of interest" description="Disordered" evidence="1">
    <location>
        <begin position="36"/>
        <end position="58"/>
    </location>
</feature>
<feature type="region of interest" description="Disordered" evidence="1">
    <location>
        <begin position="2014"/>
        <end position="2042"/>
    </location>
</feature>
<dbReference type="CDD" id="cd18808">
    <property type="entry name" value="SF1_C_Upf1"/>
    <property type="match status" value="1"/>
</dbReference>
<dbReference type="SUPFAM" id="SSF48452">
    <property type="entry name" value="TPR-like"/>
    <property type="match status" value="1"/>
</dbReference>
<dbReference type="GO" id="GO:0004386">
    <property type="term" value="F:helicase activity"/>
    <property type="evidence" value="ECO:0007669"/>
    <property type="project" value="InterPro"/>
</dbReference>
<dbReference type="InterPro" id="IPR049569">
    <property type="entry name" value="HELZ_DEAD-box_1"/>
</dbReference>
<dbReference type="EMBL" id="CH964278">
    <property type="protein sequence ID" value="EDW85385.2"/>
    <property type="molecule type" value="Genomic_DNA"/>
</dbReference>
<dbReference type="InterPro" id="IPR041679">
    <property type="entry name" value="DNA2/NAM7-like_C"/>
</dbReference>
<feature type="compositionally biased region" description="Pro residues" evidence="1">
    <location>
        <begin position="1602"/>
        <end position="1618"/>
    </location>
</feature>
<reference evidence="3 4" key="1">
    <citation type="journal article" date="2007" name="Nature">
        <title>Evolution of genes and genomes on the Drosophila phylogeny.</title>
        <authorList>
            <consortium name="Drosophila 12 Genomes Consortium"/>
            <person name="Clark A.G."/>
            <person name="Eisen M.B."/>
            <person name="Smith D.R."/>
            <person name="Bergman C.M."/>
            <person name="Oliver B."/>
            <person name="Markow T.A."/>
            <person name="Kaufman T.C."/>
            <person name="Kellis M."/>
            <person name="Gelbart W."/>
            <person name="Iyer V.N."/>
            <person name="Pollard D.A."/>
            <person name="Sackton T.B."/>
            <person name="Larracuente A.M."/>
            <person name="Singh N.D."/>
            <person name="Abad J.P."/>
            <person name="Abt D.N."/>
            <person name="Adryan B."/>
            <person name="Aguade M."/>
            <person name="Akashi H."/>
            <person name="Anderson W.W."/>
            <person name="Aquadro C.F."/>
            <person name="Ardell D.H."/>
            <person name="Arguello R."/>
            <person name="Artieri C.G."/>
            <person name="Barbash D.A."/>
            <person name="Barker D."/>
            <person name="Barsanti P."/>
            <person name="Batterham P."/>
            <person name="Batzoglou S."/>
            <person name="Begun D."/>
            <person name="Bhutkar A."/>
            <person name="Blanco E."/>
            <person name="Bosak S.A."/>
            <person name="Bradley R.K."/>
            <person name="Brand A.D."/>
            <person name="Brent M.R."/>
            <person name="Brooks A.N."/>
            <person name="Brown R.H."/>
            <person name="Butlin R.K."/>
            <person name="Caggese C."/>
            <person name="Calvi B.R."/>
            <person name="Bernardo de Carvalho A."/>
            <person name="Caspi A."/>
            <person name="Castrezana S."/>
            <person name="Celniker S.E."/>
            <person name="Chang J.L."/>
            <person name="Chapple C."/>
            <person name="Chatterji S."/>
            <person name="Chinwalla A."/>
            <person name="Civetta A."/>
            <person name="Clifton S.W."/>
            <person name="Comeron J.M."/>
            <person name="Costello J.C."/>
            <person name="Coyne J.A."/>
            <person name="Daub J."/>
            <person name="David R.G."/>
            <person name="Delcher A.L."/>
            <person name="Delehaunty K."/>
            <person name="Do C.B."/>
            <person name="Ebling H."/>
            <person name="Edwards K."/>
            <person name="Eickbush T."/>
            <person name="Evans J.D."/>
            <person name="Filipski A."/>
            <person name="Findeiss S."/>
            <person name="Freyhult E."/>
            <person name="Fulton L."/>
            <person name="Fulton R."/>
            <person name="Garcia A.C."/>
            <person name="Gardiner A."/>
            <person name="Garfield D.A."/>
            <person name="Garvin B.E."/>
            <person name="Gibson G."/>
            <person name="Gilbert D."/>
            <person name="Gnerre S."/>
            <person name="Godfrey J."/>
            <person name="Good R."/>
            <person name="Gotea V."/>
            <person name="Gravely B."/>
            <person name="Greenberg A.J."/>
            <person name="Griffiths-Jones S."/>
            <person name="Gross S."/>
            <person name="Guigo R."/>
            <person name="Gustafson E.A."/>
            <person name="Haerty W."/>
            <person name="Hahn M.W."/>
            <person name="Halligan D.L."/>
            <person name="Halpern A.L."/>
            <person name="Halter G.M."/>
            <person name="Han M.V."/>
            <person name="Heger A."/>
            <person name="Hillier L."/>
            <person name="Hinrichs A.S."/>
            <person name="Holmes I."/>
            <person name="Hoskins R.A."/>
            <person name="Hubisz M.J."/>
            <person name="Hultmark D."/>
            <person name="Huntley M.A."/>
            <person name="Jaffe D.B."/>
            <person name="Jagadeeshan S."/>
            <person name="Jeck W.R."/>
            <person name="Johnson J."/>
            <person name="Jones C.D."/>
            <person name="Jordan W.C."/>
            <person name="Karpen G.H."/>
            <person name="Kataoka E."/>
            <person name="Keightley P.D."/>
            <person name="Kheradpour P."/>
            <person name="Kirkness E.F."/>
            <person name="Koerich L.B."/>
            <person name="Kristiansen K."/>
            <person name="Kudrna D."/>
            <person name="Kulathinal R.J."/>
            <person name="Kumar S."/>
            <person name="Kwok R."/>
            <person name="Lander E."/>
            <person name="Langley C.H."/>
            <person name="Lapoint R."/>
            <person name="Lazzaro B.P."/>
            <person name="Lee S.J."/>
            <person name="Levesque L."/>
            <person name="Li R."/>
            <person name="Lin C.F."/>
            <person name="Lin M.F."/>
            <person name="Lindblad-Toh K."/>
            <person name="Llopart A."/>
            <person name="Long M."/>
            <person name="Low L."/>
            <person name="Lozovsky E."/>
            <person name="Lu J."/>
            <person name="Luo M."/>
            <person name="Machado C.A."/>
            <person name="Makalowski W."/>
            <person name="Marzo M."/>
            <person name="Matsuda M."/>
            <person name="Matzkin L."/>
            <person name="McAllister B."/>
            <person name="McBride C.S."/>
            <person name="McKernan B."/>
            <person name="McKernan K."/>
            <person name="Mendez-Lago M."/>
            <person name="Minx P."/>
            <person name="Mollenhauer M.U."/>
            <person name="Montooth K."/>
            <person name="Mount S.M."/>
            <person name="Mu X."/>
            <person name="Myers E."/>
            <person name="Negre B."/>
            <person name="Newfeld S."/>
            <person name="Nielsen R."/>
            <person name="Noor M.A."/>
            <person name="O'Grady P."/>
            <person name="Pachter L."/>
            <person name="Papaceit M."/>
            <person name="Parisi M.J."/>
            <person name="Parisi M."/>
            <person name="Parts L."/>
            <person name="Pedersen J.S."/>
            <person name="Pesole G."/>
            <person name="Phillippy A.M."/>
            <person name="Ponting C.P."/>
            <person name="Pop M."/>
            <person name="Porcelli D."/>
            <person name="Powell J.R."/>
            <person name="Prohaska S."/>
            <person name="Pruitt K."/>
            <person name="Puig M."/>
            <person name="Quesneville H."/>
            <person name="Ram K.R."/>
            <person name="Rand D."/>
            <person name="Rasmussen M.D."/>
            <person name="Reed L.K."/>
            <person name="Reenan R."/>
            <person name="Reily A."/>
            <person name="Remington K.A."/>
            <person name="Rieger T.T."/>
            <person name="Ritchie M.G."/>
            <person name="Robin C."/>
            <person name="Rogers Y.H."/>
            <person name="Rohde C."/>
            <person name="Rozas J."/>
            <person name="Rubenfield M.J."/>
            <person name="Ruiz A."/>
            <person name="Russo S."/>
            <person name="Salzberg S.L."/>
            <person name="Sanchez-Gracia A."/>
            <person name="Saranga D.J."/>
            <person name="Sato H."/>
            <person name="Schaeffer S.W."/>
            <person name="Schatz M.C."/>
            <person name="Schlenke T."/>
            <person name="Schwartz R."/>
            <person name="Segarra C."/>
            <person name="Singh R.S."/>
            <person name="Sirot L."/>
            <person name="Sirota M."/>
            <person name="Sisneros N.B."/>
            <person name="Smith C.D."/>
            <person name="Smith T.F."/>
            <person name="Spieth J."/>
            <person name="Stage D.E."/>
            <person name="Stark A."/>
            <person name="Stephan W."/>
            <person name="Strausberg R.L."/>
            <person name="Strempel S."/>
            <person name="Sturgill D."/>
            <person name="Sutton G."/>
            <person name="Sutton G.G."/>
            <person name="Tao W."/>
            <person name="Teichmann S."/>
            <person name="Tobari Y.N."/>
            <person name="Tomimura Y."/>
            <person name="Tsolas J.M."/>
            <person name="Valente V.L."/>
            <person name="Venter E."/>
            <person name="Venter J.C."/>
            <person name="Vicario S."/>
            <person name="Vieira F.G."/>
            <person name="Vilella A.J."/>
            <person name="Villasante A."/>
            <person name="Walenz B."/>
            <person name="Wang J."/>
            <person name="Wasserman M."/>
            <person name="Watts T."/>
            <person name="Wilson D."/>
            <person name="Wilson R.K."/>
            <person name="Wing R.A."/>
            <person name="Wolfner M.F."/>
            <person name="Wong A."/>
            <person name="Wong G.K."/>
            <person name="Wu C.I."/>
            <person name="Wu G."/>
            <person name="Yamamoto D."/>
            <person name="Yang H.P."/>
            <person name="Yang S.P."/>
            <person name="Yorke J.A."/>
            <person name="Yoshida K."/>
            <person name="Zdobnov E."/>
            <person name="Zhang P."/>
            <person name="Zhang Y."/>
            <person name="Zimin A.V."/>
            <person name="Baldwin J."/>
            <person name="Abdouelleil A."/>
            <person name="Abdulkadir J."/>
            <person name="Abebe A."/>
            <person name="Abera B."/>
            <person name="Abreu J."/>
            <person name="Acer S.C."/>
            <person name="Aftuck L."/>
            <person name="Alexander A."/>
            <person name="An P."/>
            <person name="Anderson E."/>
            <person name="Anderson S."/>
            <person name="Arachi H."/>
            <person name="Azer M."/>
            <person name="Bachantsang P."/>
            <person name="Barry A."/>
            <person name="Bayul T."/>
            <person name="Berlin A."/>
            <person name="Bessette D."/>
            <person name="Bloom T."/>
            <person name="Blye J."/>
            <person name="Boguslavskiy L."/>
            <person name="Bonnet C."/>
            <person name="Boukhgalter B."/>
            <person name="Bourzgui I."/>
            <person name="Brown A."/>
            <person name="Cahill P."/>
            <person name="Channer S."/>
            <person name="Cheshatsang Y."/>
            <person name="Chuda L."/>
            <person name="Citroen M."/>
            <person name="Collymore A."/>
            <person name="Cooke P."/>
            <person name="Costello M."/>
            <person name="D'Aco K."/>
            <person name="Daza R."/>
            <person name="De Haan G."/>
            <person name="DeGray S."/>
            <person name="DeMaso C."/>
            <person name="Dhargay N."/>
            <person name="Dooley K."/>
            <person name="Dooley E."/>
            <person name="Doricent M."/>
            <person name="Dorje P."/>
            <person name="Dorjee K."/>
            <person name="Dupes A."/>
            <person name="Elong R."/>
            <person name="Falk J."/>
            <person name="Farina A."/>
            <person name="Faro S."/>
            <person name="Ferguson D."/>
            <person name="Fisher S."/>
            <person name="Foley C.D."/>
            <person name="Franke A."/>
            <person name="Friedrich D."/>
            <person name="Gadbois L."/>
            <person name="Gearin G."/>
            <person name="Gearin C.R."/>
            <person name="Giannoukos G."/>
            <person name="Goode T."/>
            <person name="Graham J."/>
            <person name="Grandbois E."/>
            <person name="Grewal S."/>
            <person name="Gyaltsen K."/>
            <person name="Hafez N."/>
            <person name="Hagos B."/>
            <person name="Hall J."/>
            <person name="Henson C."/>
            <person name="Hollinger A."/>
            <person name="Honan T."/>
            <person name="Huard M.D."/>
            <person name="Hughes L."/>
            <person name="Hurhula B."/>
            <person name="Husby M.E."/>
            <person name="Kamat A."/>
            <person name="Kanga B."/>
            <person name="Kashin S."/>
            <person name="Khazanovich D."/>
            <person name="Kisner P."/>
            <person name="Lance K."/>
            <person name="Lara M."/>
            <person name="Lee W."/>
            <person name="Lennon N."/>
            <person name="Letendre F."/>
            <person name="LeVine R."/>
            <person name="Lipovsky A."/>
            <person name="Liu X."/>
            <person name="Liu J."/>
            <person name="Liu S."/>
            <person name="Lokyitsang T."/>
            <person name="Lokyitsang Y."/>
            <person name="Lubonja R."/>
            <person name="Lui A."/>
            <person name="MacDonald P."/>
            <person name="Magnisalis V."/>
            <person name="Maru K."/>
            <person name="Matthews C."/>
            <person name="McCusker W."/>
            <person name="McDonough S."/>
            <person name="Mehta T."/>
            <person name="Meldrim J."/>
            <person name="Meneus L."/>
            <person name="Mihai O."/>
            <person name="Mihalev A."/>
            <person name="Mihova T."/>
            <person name="Mittelman R."/>
            <person name="Mlenga V."/>
            <person name="Montmayeur A."/>
            <person name="Mulrain L."/>
            <person name="Navidi A."/>
            <person name="Naylor J."/>
            <person name="Negash T."/>
            <person name="Nguyen T."/>
            <person name="Nguyen N."/>
            <person name="Nicol R."/>
            <person name="Norbu C."/>
            <person name="Norbu N."/>
            <person name="Novod N."/>
            <person name="O'Neill B."/>
            <person name="Osman S."/>
            <person name="Markiewicz E."/>
            <person name="Oyono O.L."/>
            <person name="Patti C."/>
            <person name="Phunkhang P."/>
            <person name="Pierre F."/>
            <person name="Priest M."/>
            <person name="Raghuraman S."/>
            <person name="Rege F."/>
            <person name="Reyes R."/>
            <person name="Rise C."/>
            <person name="Rogov P."/>
            <person name="Ross K."/>
            <person name="Ryan E."/>
            <person name="Settipalli S."/>
            <person name="Shea T."/>
            <person name="Sherpa N."/>
            <person name="Shi L."/>
            <person name="Shih D."/>
            <person name="Sparrow T."/>
            <person name="Spaulding J."/>
            <person name="Stalker J."/>
            <person name="Stange-Thomann N."/>
            <person name="Stavropoulos S."/>
            <person name="Stone C."/>
            <person name="Strader C."/>
            <person name="Tesfaye S."/>
            <person name="Thomson T."/>
            <person name="Thoulutsang Y."/>
            <person name="Thoulutsang D."/>
            <person name="Topham K."/>
            <person name="Topping I."/>
            <person name="Tsamla T."/>
            <person name="Vassiliev H."/>
            <person name="Vo A."/>
            <person name="Wangchuk T."/>
            <person name="Wangdi T."/>
            <person name="Weiand M."/>
            <person name="Wilkinson J."/>
            <person name="Wilson A."/>
            <person name="Yadav S."/>
            <person name="Young G."/>
            <person name="Yu Q."/>
            <person name="Zembek L."/>
            <person name="Zhong D."/>
            <person name="Zimmer A."/>
            <person name="Zwirko Z."/>
            <person name="Jaffe D.B."/>
            <person name="Alvarez P."/>
            <person name="Brockman W."/>
            <person name="Butler J."/>
            <person name="Chin C."/>
            <person name="Gnerre S."/>
            <person name="Grabherr M."/>
            <person name="Kleber M."/>
            <person name="Mauceli E."/>
            <person name="MacCallum I."/>
        </authorList>
    </citation>
    <scope>NUCLEOTIDE SEQUENCE [LARGE SCALE GENOMIC DNA]</scope>
    <source>
        <strain evidence="4">Tucson 14030-0811.24</strain>
    </source>
</reference>
<dbReference type="CDD" id="cd18077">
    <property type="entry name" value="DEXXQc_HELZ"/>
    <property type="match status" value="1"/>
</dbReference>
<dbReference type="FunCoup" id="B4NM17">
    <property type="interactions" value="36"/>
</dbReference>
<dbReference type="GO" id="GO:0043186">
    <property type="term" value="C:P granule"/>
    <property type="evidence" value="ECO:0007669"/>
    <property type="project" value="TreeGrafter"/>
</dbReference>
<accession>B4NM17</accession>
<proteinExistence type="predicted"/>
<dbReference type="eggNOG" id="KOG1804">
    <property type="taxonomic scope" value="Eukaryota"/>
</dbReference>
<dbReference type="InParanoid" id="B4NM17"/>
<feature type="compositionally biased region" description="Pro residues" evidence="1">
    <location>
        <begin position="1405"/>
        <end position="1425"/>
    </location>
</feature>
<dbReference type="InterPro" id="IPR045055">
    <property type="entry name" value="DNA2/NAM7-like"/>
</dbReference>
<dbReference type="HOGENOM" id="CLU_001451_1_0_1"/>
<dbReference type="Gene3D" id="3.40.50.300">
    <property type="entry name" value="P-loop containing nucleotide triphosphate hydrolases"/>
    <property type="match status" value="2"/>
</dbReference>
<feature type="compositionally biased region" description="Low complexity" evidence="1">
    <location>
        <begin position="238"/>
        <end position="258"/>
    </location>
</feature>
<dbReference type="InterPro" id="IPR013087">
    <property type="entry name" value="Znf_C2H2_type"/>
</dbReference>
<evidence type="ECO:0000313" key="4">
    <source>
        <dbReference type="Proteomes" id="UP000007798"/>
    </source>
</evidence>
<feature type="region of interest" description="Disordered" evidence="1">
    <location>
        <begin position="210"/>
        <end position="259"/>
    </location>
</feature>
<dbReference type="PANTHER" id="PTHR10887">
    <property type="entry name" value="DNA2/NAM7 HELICASE FAMILY"/>
    <property type="match status" value="1"/>
</dbReference>
<feature type="region of interest" description="Disordered" evidence="1">
    <location>
        <begin position="1364"/>
        <end position="1630"/>
    </location>
</feature>
<feature type="domain" description="C2H2-type" evidence="2">
    <location>
        <begin position="297"/>
        <end position="319"/>
    </location>
</feature>
<dbReference type="InterPro" id="IPR041677">
    <property type="entry name" value="DNA2/NAM7_AAA_11"/>
</dbReference>
<dbReference type="Pfam" id="PF13087">
    <property type="entry name" value="AAA_12"/>
    <property type="match status" value="1"/>
</dbReference>
<sequence length="2069" mass="228048">MAAEKETQAHDMVRRRSWSRAVALYDQILSSPISQAQTQSQGQAQTQNGGSGNGTTGARAQKDQQIACLLGRCECLLEMGMYEGCLADAYKVLTLLAEQSECLASVSRARRWLVHALFKLHKYADAEHFLSKWINELSGQQIFSDISKTLERYKSIIQMIMNGQQKSQSTQKLPHARLEDEMTILDTKLDHWATNNLPLDKYSKLLSNKGLKKREQQQQQQQHQQLNGSSVSGGSGGSYSSSSSTGSSSTISTSNSSSLNLQKNNDLLAAIKLTGGKHGPFEGQHPDGDQATPSTTCSYCAINFQTRNELRQHCQTESHQKVIMSDEGRDWKWRPPPRGYTLDTYSLCETFAESYTCHYGAQCVEAHGLDELNEWKERFEYRRMRVQKACEKELYGKSYTEQVLEKWIQATAPERIMCEKVSEMEAKCEQQLVTSISSKTSKREWLFQLEAKRSLKAVALLQDAHRNHFALKSIRLGNTSANVELKSDQEWVNAAVACGDGADAVAVVTHEITVEFHTEIYGTFRQAVCFDVGQEPLLVRHLCVDVLPVNDAEKIEEIKRDIINSSATRWDVANTQLTRFETTIGTHLKTEAYLDDLQHEKELLERYPCPRAATFTLTQSTIVEKRLTQNNYRSRIHELLYVEEIARYEQIARYNVRTRLTVASNYILTPAGMATSTAKYSLAGELFALMRLGKDISEDTSPGRLILSNCSSVYISAPDEGSSKSLTESRNVYEALIEDKGKNVIYLKLSSKCVEAMALQADTELEVDIQFQLNRMPYCEWHNAVDKITDFRLIFPATELEPNIPWTPKKQWSDTCEPKLNAKQKEAVNAITTALSIRLPPILLIGPFGTGKTYTLAQAIKQLLAQPEAKILICTHSNSAADLYIKEYLHPWIEEGLEEATPLRVYYHKRWSATVNSVVQKYCITDGVGNFRRPTVEDIMRHRIIVVTLSISMELATLGLPKGLFTHIFLDEAAQAMECEAIMPLALANDSTRIVLAGDHMQMSPELFSAFAKERKLHISLLERLYDHYPSNFPCKILLCENYRAHEAIIKFTSELFYEQKLVASGKQPRHERFYPLTFFTTRGEDVQDKNSTAFYNNAEVYEVVERVSELRKRWPSAWGKLNDTSIGIMTPYADQVFRIRSELRKRRMGGISVERVLNVQGKQFRAVFLSTVRTRRTCLPQGSGPGSALAASIGDADTDYGFLSNSKLLNTAITRAQSLVAVVGDPVALCSIGRCRKVWERFIEICDEHKSLFGLTWSNLRSQLDGVELKRGYVLNPLAPEFVPRSLQPEAYLREQAALYLNAPQHGHGHGPPGPPPHFATANGMLGPGPPASHQMNQMAAMAAANHMYTTHMAAIMAAAAAGGKAANGPPGPPPPHYSGHLGMRGPLQNGPPQPPHLRGLPPGGGPPPPPPQNQSGVGPPPPSYGQYAAMQHWRPPQQGQGQGQQQPPNPNASLWGPPPQTNPWSVLPPNKQQPTVPPVTNPGRGPGSGLPPPPNSNPALPLRGGSVPPPPASTAAQLLRNPSELGFLAKKTLYNHGQPQPPPHHLYGQALPPMSMQRSGSVPNGPMSPMENGPPPPYLRHNGVSGYNNYDKGVSQQPPQQQPPQQQPPLSVPPYMYPAGKQSSPSSMRFPPAHELLPPNVTIYEMAFNPKEEQYKWYLKLTETMGQEAASKFADMLRQVMASLQQQGQGQPPQPHKPSQQIPSILMAPLQAQTQRLPQYPMMYPNQQPPQPPSVDSSPPLDNFNQQIDLVFNSIMNGANDIAQPILRDVLGMVANTGNPGGGVAGVGPSLTNGLNGAGLAEQQQQSRLFAIMQSQQQQQVKPLQPGPNAAVNQHQPLYNQMTGPGPGPPQGGVHSTINNGGGAGVGNGANYLINAGNALLNDKPYPNMGMHNNICANSNMGNNHNGLLSNGSSVPLYRRQGLTGNGNVNNYNNMPGLETGTNLIEALFHANNAVVDHSNKGDHVHNLLYNNFNALKGGHEMDLFHNSTGNEASNIHSQLPSSSATTYAAVLSQGQPQQQTQPQQPSVSSGSAAKSSQAANELLDKDPFAAIRELGQATSGYYNYFQ</sequence>
<dbReference type="Proteomes" id="UP000007798">
    <property type="component" value="Unassembled WGS sequence"/>
</dbReference>